<evidence type="ECO:0000313" key="2">
    <source>
        <dbReference type="EMBL" id="GAA2909599.1"/>
    </source>
</evidence>
<proteinExistence type="predicted"/>
<evidence type="ECO:0000313" key="3">
    <source>
        <dbReference type="Proteomes" id="UP001501423"/>
    </source>
</evidence>
<protein>
    <recommendedName>
        <fullName evidence="4">Lipoprotein</fullName>
    </recommendedName>
</protein>
<dbReference type="Proteomes" id="UP001501423">
    <property type="component" value="Unassembled WGS sequence"/>
</dbReference>
<feature type="region of interest" description="Disordered" evidence="1">
    <location>
        <begin position="196"/>
        <end position="218"/>
    </location>
</feature>
<gene>
    <name evidence="2" type="ORF">GCM10010478_05250</name>
</gene>
<evidence type="ECO:0000256" key="1">
    <source>
        <dbReference type="SAM" id="MobiDB-lite"/>
    </source>
</evidence>
<accession>A0ABN3WCK2</accession>
<dbReference type="EMBL" id="BAAAVA010000003">
    <property type="protein sequence ID" value="GAA2909599.1"/>
    <property type="molecule type" value="Genomic_DNA"/>
</dbReference>
<organism evidence="2 3">
    <name type="scientific">Streptomyces erythrogriseus</name>
    <dbReference type="NCBI Taxonomy" id="284027"/>
    <lineage>
        <taxon>Bacteria</taxon>
        <taxon>Bacillati</taxon>
        <taxon>Actinomycetota</taxon>
        <taxon>Actinomycetes</taxon>
        <taxon>Kitasatosporales</taxon>
        <taxon>Streptomycetaceae</taxon>
        <taxon>Streptomyces</taxon>
        <taxon>Streptomyces griseoincarnatus group</taxon>
    </lineage>
</organism>
<sequence length="388" mass="41358">MFGRLICRPDRSLDKEIVIFALRKTLTTTAVAGMVLAGTAACGTVENLSAGQKLDNAFEKLGEERSIAFELDLDTDAKSLMALDAEQSEPGEEMPAEIAELLSEGTISVSMHSKKPIKESEEKDFTAMAMKLSGPDGALLEYRLVGDWIYARVDAATLGEMSGSPLPPASELPPEAGAFKKLLAGEWIKLSKKEMEETGKNMSGAEGLGAEEPSAEPSLDAKTQKKLTDALKKAVAENVDFTTSGGSDGTEHIKATAPFRTLVTEMFEALKPLRNDLPIGDELPTAKDFADAPNKKVSADFTLKNGELTEVSVDLAKLAETAKVKKFALVLRVSEGEKPEAPAGATELNIEELMTSMLSGAFGGAVADEEFGDASFEEGDLAGDVQMW</sequence>
<comment type="caution">
    <text evidence="2">The sequence shown here is derived from an EMBL/GenBank/DDBJ whole genome shotgun (WGS) entry which is preliminary data.</text>
</comment>
<name>A0ABN3WCK2_9ACTN</name>
<reference evidence="2 3" key="1">
    <citation type="journal article" date="2019" name="Int. J. Syst. Evol. Microbiol.">
        <title>The Global Catalogue of Microorganisms (GCM) 10K type strain sequencing project: providing services to taxonomists for standard genome sequencing and annotation.</title>
        <authorList>
            <consortium name="The Broad Institute Genomics Platform"/>
            <consortium name="The Broad Institute Genome Sequencing Center for Infectious Disease"/>
            <person name="Wu L."/>
            <person name="Ma J."/>
        </authorList>
    </citation>
    <scope>NUCLEOTIDE SEQUENCE [LARGE SCALE GENOMIC DNA]</scope>
    <source>
        <strain evidence="2 3">JCM 9650</strain>
    </source>
</reference>
<evidence type="ECO:0008006" key="4">
    <source>
        <dbReference type="Google" id="ProtNLM"/>
    </source>
</evidence>
<keyword evidence="3" id="KW-1185">Reference proteome</keyword>